<dbReference type="STRING" id="76947.GCA_002080435_02889"/>
<feature type="region of interest" description="Disordered" evidence="1">
    <location>
        <begin position="70"/>
        <end position="96"/>
    </location>
</feature>
<dbReference type="EMBL" id="JFZA02000023">
    <property type="protein sequence ID" value="KFG89639.1"/>
    <property type="molecule type" value="Genomic_DNA"/>
</dbReference>
<keyword evidence="4" id="KW-1185">Reference proteome</keyword>
<keyword evidence="2" id="KW-0732">Signal</keyword>
<dbReference type="eggNOG" id="ENOG5031W1G">
    <property type="taxonomic scope" value="Bacteria"/>
</dbReference>
<name>A0A086P8C1_SPHHM</name>
<dbReference type="OrthoDB" id="7409056at2"/>
<feature type="compositionally biased region" description="Gly residues" evidence="1">
    <location>
        <begin position="80"/>
        <end position="96"/>
    </location>
</feature>
<accession>A0A086P8C1</accession>
<feature type="signal peptide" evidence="2">
    <location>
        <begin position="1"/>
        <end position="16"/>
    </location>
</feature>
<evidence type="ECO:0000313" key="3">
    <source>
        <dbReference type="EMBL" id="KFG89639.1"/>
    </source>
</evidence>
<dbReference type="PATRIC" id="fig|1219045.3.peg.2480"/>
<comment type="caution">
    <text evidence="3">The sequence shown here is derived from an EMBL/GenBank/DDBJ whole genome shotgun (WGS) entry which is preliminary data.</text>
</comment>
<protein>
    <recommendedName>
        <fullName evidence="5">Lipoprotein</fullName>
    </recommendedName>
</protein>
<organism evidence="3 4">
    <name type="scientific">Sphingobium herbicidovorans (strain ATCC 700291 / DSM 11019 / CCUG 56400 / KCTC 2939 / LMG 18315 / NBRC 16415 / MH)</name>
    <name type="common">Sphingomonas herbicidovorans</name>
    <dbReference type="NCBI Taxonomy" id="1219045"/>
    <lineage>
        <taxon>Bacteria</taxon>
        <taxon>Pseudomonadati</taxon>
        <taxon>Pseudomonadota</taxon>
        <taxon>Alphaproteobacteria</taxon>
        <taxon>Sphingomonadales</taxon>
        <taxon>Sphingomonadaceae</taxon>
        <taxon>Sphingobium</taxon>
    </lineage>
</organism>
<sequence length="96" mass="9500">MRRLSLAAMLAVPALAGCTANDPTFGGSVRSNYAQQVINPEPRYEGTIVEGGDGAKSAAAVERYRTDKVKKPATISTTQGSGGGAGGGSGGGSGGR</sequence>
<evidence type="ECO:0000313" key="4">
    <source>
        <dbReference type="Proteomes" id="UP000024284"/>
    </source>
</evidence>
<proteinExistence type="predicted"/>
<gene>
    <name evidence="3" type="ORF">BV98_002446</name>
</gene>
<dbReference type="PROSITE" id="PS51257">
    <property type="entry name" value="PROKAR_LIPOPROTEIN"/>
    <property type="match status" value="1"/>
</dbReference>
<reference evidence="3" key="1">
    <citation type="submission" date="2014-08" db="EMBL/GenBank/DDBJ databases">
        <title>Draft genome sequences of Sphingobium herbicidovorans.</title>
        <authorList>
            <person name="Gan H.M."/>
            <person name="Gan H.Y."/>
            <person name="Savka M.A."/>
        </authorList>
    </citation>
    <scope>NUCLEOTIDE SEQUENCE [LARGE SCALE GENOMIC DNA]</scope>
    <source>
        <strain evidence="3">NBRC 16415</strain>
    </source>
</reference>
<dbReference type="AlphaFoldDB" id="A0A086P8C1"/>
<dbReference type="Proteomes" id="UP000024284">
    <property type="component" value="Unassembled WGS sequence"/>
</dbReference>
<evidence type="ECO:0008006" key="5">
    <source>
        <dbReference type="Google" id="ProtNLM"/>
    </source>
</evidence>
<evidence type="ECO:0000256" key="1">
    <source>
        <dbReference type="SAM" id="MobiDB-lite"/>
    </source>
</evidence>
<dbReference type="RefSeq" id="WP_037466396.1">
    <property type="nucleotide sequence ID" value="NZ_BCZD01000008.1"/>
</dbReference>
<evidence type="ECO:0000256" key="2">
    <source>
        <dbReference type="SAM" id="SignalP"/>
    </source>
</evidence>
<feature type="chain" id="PRO_5001813172" description="Lipoprotein" evidence="2">
    <location>
        <begin position="17"/>
        <end position="96"/>
    </location>
</feature>